<organism evidence="7 8">
    <name type="scientific">Rasamsonia emersonii (strain ATCC 16479 / CBS 393.64 / IMI 116815)</name>
    <dbReference type="NCBI Taxonomy" id="1408163"/>
    <lineage>
        <taxon>Eukaryota</taxon>
        <taxon>Fungi</taxon>
        <taxon>Dikarya</taxon>
        <taxon>Ascomycota</taxon>
        <taxon>Pezizomycotina</taxon>
        <taxon>Eurotiomycetes</taxon>
        <taxon>Eurotiomycetidae</taxon>
        <taxon>Eurotiales</taxon>
        <taxon>Trichocomaceae</taxon>
        <taxon>Rasamsonia</taxon>
    </lineage>
</organism>
<dbReference type="PANTHER" id="PTHR46754">
    <property type="entry name" value="MKI67 FHA DOMAIN-INTERACTING NUCLEOLAR PHOSPHOPROTEIN"/>
    <property type="match status" value="1"/>
</dbReference>
<accession>A0A0F4Z5M4</accession>
<dbReference type="EMBL" id="LASV01000016">
    <property type="protein sequence ID" value="KKA25620.1"/>
    <property type="molecule type" value="Genomic_DNA"/>
</dbReference>
<feature type="compositionally biased region" description="Acidic residues" evidence="5">
    <location>
        <begin position="89"/>
        <end position="99"/>
    </location>
</feature>
<dbReference type="STRING" id="1408163.A0A0F4Z5M4"/>
<protein>
    <submittedName>
        <fullName evidence="7">Ribosomal biogenesis protein Gar2</fullName>
    </submittedName>
</protein>
<keyword evidence="8" id="KW-1185">Reference proteome</keyword>
<dbReference type="GeneID" id="25312404"/>
<feature type="compositionally biased region" description="Basic residues" evidence="5">
    <location>
        <begin position="205"/>
        <end position="215"/>
    </location>
</feature>
<evidence type="ECO:0000256" key="1">
    <source>
        <dbReference type="ARBA" id="ARBA00004604"/>
    </source>
</evidence>
<dbReference type="Proteomes" id="UP000053958">
    <property type="component" value="Unassembled WGS sequence"/>
</dbReference>
<keyword evidence="3" id="KW-0539">Nucleus</keyword>
<comment type="subcellular location">
    <subcellularLocation>
        <location evidence="1">Nucleus</location>
        <location evidence="1">Nucleolus</location>
    </subcellularLocation>
</comment>
<dbReference type="GO" id="GO:0005730">
    <property type="term" value="C:nucleolus"/>
    <property type="evidence" value="ECO:0007669"/>
    <property type="project" value="UniProtKB-SubCell"/>
</dbReference>
<feature type="compositionally biased region" description="Acidic residues" evidence="5">
    <location>
        <begin position="179"/>
        <end position="191"/>
    </location>
</feature>
<feature type="compositionally biased region" description="Basic and acidic residues" evidence="5">
    <location>
        <begin position="1"/>
        <end position="13"/>
    </location>
</feature>
<feature type="region of interest" description="Disordered" evidence="5">
    <location>
        <begin position="374"/>
        <end position="444"/>
    </location>
</feature>
<dbReference type="Gene3D" id="3.30.70.330">
    <property type="match status" value="1"/>
</dbReference>
<dbReference type="SMART" id="SM00360">
    <property type="entry name" value="RRM"/>
    <property type="match status" value="1"/>
</dbReference>
<feature type="compositionally biased region" description="Basic and acidic residues" evidence="5">
    <location>
        <begin position="417"/>
        <end position="444"/>
    </location>
</feature>
<sequence>MAQEKKDKKRKDAPTATAAVADPPAKKSKKVAATMPAKTSEEPPKSILKKKKDTTEEATNGTETSTKSLKVDSEPARKVKPRKRAADFLSDDEDSDVEIQTEPSKPSKKQSKKSEEEQAPAKAKESKDKSKKNGVDAKAKKHEAISEESDDASDSKADSESDEGEDDRTAELIKGFESSGDEEDPSEDEGFDPNHPVPRIPDSKKTKRKIIKKQKKNDDVEQPGTIYVGRIPHGFYEHQMRAYFSQFGDITRLRLSRNRVTGRSKHYAFIEFASASVAKIVAETMDNYLMYGHILKCKFVPQEQLHPEIWKGANRRFKRTPWNRIEKQRLERGKTREKWAQKIEQEEKRRRAKAEKLKALGYEFEMPALKSVDEVPVQGKDAPKAIEEPTAEPVANGTEKESVKALEAPSTNNADKQAGDDDTPKKSSKQDKKEKNKEKRLPRA</sequence>
<reference evidence="7 8" key="1">
    <citation type="submission" date="2015-04" db="EMBL/GenBank/DDBJ databases">
        <authorList>
            <person name="Heijne W.H."/>
            <person name="Fedorova N.D."/>
            <person name="Nierman W.C."/>
            <person name="Vollebregt A.W."/>
            <person name="Zhao Z."/>
            <person name="Wu L."/>
            <person name="Kumar M."/>
            <person name="Stam H."/>
            <person name="van den Berg M.A."/>
            <person name="Pel H.J."/>
        </authorList>
    </citation>
    <scope>NUCLEOTIDE SEQUENCE [LARGE SCALE GENOMIC DNA]</scope>
    <source>
        <strain evidence="7 8">CBS 393.64</strain>
    </source>
</reference>
<evidence type="ECO:0000256" key="5">
    <source>
        <dbReference type="SAM" id="MobiDB-lite"/>
    </source>
</evidence>
<feature type="compositionally biased region" description="Low complexity" evidence="5">
    <location>
        <begin position="14"/>
        <end position="23"/>
    </location>
</feature>
<evidence type="ECO:0000313" key="8">
    <source>
        <dbReference type="Proteomes" id="UP000053958"/>
    </source>
</evidence>
<evidence type="ECO:0000256" key="4">
    <source>
        <dbReference type="PROSITE-ProRule" id="PRU00176"/>
    </source>
</evidence>
<proteinExistence type="predicted"/>
<dbReference type="CDD" id="cd12307">
    <property type="entry name" value="RRM_NIFK_like"/>
    <property type="match status" value="1"/>
</dbReference>
<dbReference type="InterPro" id="IPR012677">
    <property type="entry name" value="Nucleotide-bd_a/b_plait_sf"/>
</dbReference>
<dbReference type="SUPFAM" id="SSF54928">
    <property type="entry name" value="RNA-binding domain, RBD"/>
    <property type="match status" value="1"/>
</dbReference>
<dbReference type="AlphaFoldDB" id="A0A0F4Z5M4"/>
<dbReference type="GO" id="GO:0003723">
    <property type="term" value="F:RNA binding"/>
    <property type="evidence" value="ECO:0007669"/>
    <property type="project" value="UniProtKB-UniRule"/>
</dbReference>
<comment type="caution">
    <text evidence="7">The sequence shown here is derived from an EMBL/GenBank/DDBJ whole genome shotgun (WGS) entry which is preliminary data.</text>
</comment>
<feature type="domain" description="RRM" evidence="6">
    <location>
        <begin position="224"/>
        <end position="302"/>
    </location>
</feature>
<feature type="compositionally biased region" description="Polar residues" evidence="5">
    <location>
        <begin position="57"/>
        <end position="68"/>
    </location>
</feature>
<dbReference type="RefSeq" id="XP_013332232.1">
    <property type="nucleotide sequence ID" value="XM_013476778.1"/>
</dbReference>
<dbReference type="InterPro" id="IPR000504">
    <property type="entry name" value="RRM_dom"/>
</dbReference>
<keyword evidence="2 4" id="KW-0694">RNA-binding</keyword>
<feature type="compositionally biased region" description="Basic and acidic residues" evidence="5">
    <location>
        <begin position="122"/>
        <end position="145"/>
    </location>
</feature>
<dbReference type="InterPro" id="IPR035979">
    <property type="entry name" value="RBD_domain_sf"/>
</dbReference>
<evidence type="ECO:0000313" key="7">
    <source>
        <dbReference type="EMBL" id="KKA25620.1"/>
    </source>
</evidence>
<evidence type="ECO:0000259" key="6">
    <source>
        <dbReference type="PROSITE" id="PS50102"/>
    </source>
</evidence>
<dbReference type="Pfam" id="PF00076">
    <property type="entry name" value="RRM_1"/>
    <property type="match status" value="1"/>
</dbReference>
<evidence type="ECO:0000256" key="2">
    <source>
        <dbReference type="ARBA" id="ARBA00022884"/>
    </source>
</evidence>
<evidence type="ECO:0000256" key="3">
    <source>
        <dbReference type="ARBA" id="ARBA00023242"/>
    </source>
</evidence>
<dbReference type="OrthoDB" id="21467at2759"/>
<gene>
    <name evidence="7" type="ORF">T310_0349</name>
</gene>
<feature type="region of interest" description="Disordered" evidence="5">
    <location>
        <begin position="1"/>
        <end position="224"/>
    </location>
</feature>
<dbReference type="PROSITE" id="PS50102">
    <property type="entry name" value="RRM"/>
    <property type="match status" value="1"/>
</dbReference>
<name>A0A0F4Z5M4_RASE3</name>